<sequence>MVKAIFFDIDGTLVSFETHRIPESAERAILALREKGILVFIASGRHLLSINNLGSLVFDGYITLNGGYCLAGKEQVIYKHSIPEEDIASLVQYMEKENEFPCIFVHEHTLYLNYHNEQSHEVFQMLDFPEPPVAPLREASKGETFQLVAFFTKEQERAIMEVMPRSEATRWNPLFTDVIPRGSSKSVGIDKMLEHFGIALDETMAFGDGGNDISMLQHAGIGVAMGNAGDEVKKVADYVTSSVDEDGVINALRHFGVL</sequence>
<name>A0ABR7D2R9_9BACT</name>
<dbReference type="SUPFAM" id="SSF56784">
    <property type="entry name" value="HAD-like"/>
    <property type="match status" value="1"/>
</dbReference>
<dbReference type="PROSITE" id="PS01229">
    <property type="entry name" value="COF_2"/>
    <property type="match status" value="1"/>
</dbReference>
<proteinExistence type="predicted"/>
<evidence type="ECO:0000313" key="1">
    <source>
        <dbReference type="EMBL" id="MBC5622228.1"/>
    </source>
</evidence>
<dbReference type="PANTHER" id="PTHR10000">
    <property type="entry name" value="PHOSPHOSERINE PHOSPHATASE"/>
    <property type="match status" value="1"/>
</dbReference>
<dbReference type="Gene3D" id="3.40.50.1000">
    <property type="entry name" value="HAD superfamily/HAD-like"/>
    <property type="match status" value="1"/>
</dbReference>
<dbReference type="InterPro" id="IPR000150">
    <property type="entry name" value="Cof"/>
</dbReference>
<dbReference type="GO" id="GO:0016787">
    <property type="term" value="F:hydrolase activity"/>
    <property type="evidence" value="ECO:0007669"/>
    <property type="project" value="UniProtKB-KW"/>
</dbReference>
<protein>
    <submittedName>
        <fullName evidence="1">Cof-type HAD-IIB family hydrolase</fullName>
    </submittedName>
</protein>
<dbReference type="SFLD" id="SFLDG01144">
    <property type="entry name" value="C2.B.4:_PGP_Like"/>
    <property type="match status" value="1"/>
</dbReference>
<dbReference type="Proteomes" id="UP000646484">
    <property type="component" value="Unassembled WGS sequence"/>
</dbReference>
<dbReference type="InterPro" id="IPR036412">
    <property type="entry name" value="HAD-like_sf"/>
</dbReference>
<dbReference type="InterPro" id="IPR023214">
    <property type="entry name" value="HAD_sf"/>
</dbReference>
<dbReference type="CDD" id="cd07517">
    <property type="entry name" value="HAD_HPP"/>
    <property type="match status" value="1"/>
</dbReference>
<dbReference type="RefSeq" id="WP_186976808.1">
    <property type="nucleotide sequence ID" value="NZ_JACOOH010000006.1"/>
</dbReference>
<dbReference type="SFLD" id="SFLDG01140">
    <property type="entry name" value="C2.B:_Phosphomannomutase_and_P"/>
    <property type="match status" value="1"/>
</dbReference>
<dbReference type="PROSITE" id="PS01228">
    <property type="entry name" value="COF_1"/>
    <property type="match status" value="1"/>
</dbReference>
<dbReference type="NCBIfam" id="TIGR00099">
    <property type="entry name" value="Cof-subfamily"/>
    <property type="match status" value="1"/>
</dbReference>
<dbReference type="EMBL" id="JACOOH010000006">
    <property type="protein sequence ID" value="MBC5622228.1"/>
    <property type="molecule type" value="Genomic_DNA"/>
</dbReference>
<organism evidence="1 2">
    <name type="scientific">Butyricimonas hominis</name>
    <dbReference type="NCBI Taxonomy" id="2763032"/>
    <lineage>
        <taxon>Bacteria</taxon>
        <taxon>Pseudomonadati</taxon>
        <taxon>Bacteroidota</taxon>
        <taxon>Bacteroidia</taxon>
        <taxon>Bacteroidales</taxon>
        <taxon>Odoribacteraceae</taxon>
        <taxon>Butyricimonas</taxon>
    </lineage>
</organism>
<keyword evidence="1" id="KW-0378">Hydrolase</keyword>
<dbReference type="SFLD" id="SFLDS00003">
    <property type="entry name" value="Haloacid_Dehalogenase"/>
    <property type="match status" value="1"/>
</dbReference>
<dbReference type="InterPro" id="IPR006379">
    <property type="entry name" value="HAD-SF_hydro_IIB"/>
</dbReference>
<gene>
    <name evidence="1" type="ORF">H8S64_14085</name>
</gene>
<dbReference type="NCBIfam" id="TIGR01484">
    <property type="entry name" value="HAD-SF-IIB"/>
    <property type="match status" value="1"/>
</dbReference>
<reference evidence="1 2" key="1">
    <citation type="submission" date="2020-08" db="EMBL/GenBank/DDBJ databases">
        <title>Genome public.</title>
        <authorList>
            <person name="Liu C."/>
            <person name="Sun Q."/>
        </authorList>
    </citation>
    <scope>NUCLEOTIDE SEQUENCE [LARGE SCALE GENOMIC DNA]</scope>
    <source>
        <strain evidence="1 2">NSJ-56</strain>
    </source>
</reference>
<accession>A0ABR7D2R9</accession>
<dbReference type="Gene3D" id="3.30.1240.10">
    <property type="match status" value="1"/>
</dbReference>
<dbReference type="PANTHER" id="PTHR10000:SF25">
    <property type="entry name" value="PHOSPHATASE YKRA-RELATED"/>
    <property type="match status" value="1"/>
</dbReference>
<comment type="caution">
    <text evidence="1">The sequence shown here is derived from an EMBL/GenBank/DDBJ whole genome shotgun (WGS) entry which is preliminary data.</text>
</comment>
<keyword evidence="2" id="KW-1185">Reference proteome</keyword>
<evidence type="ECO:0000313" key="2">
    <source>
        <dbReference type="Proteomes" id="UP000646484"/>
    </source>
</evidence>
<dbReference type="Pfam" id="PF08282">
    <property type="entry name" value="Hydrolase_3"/>
    <property type="match status" value="1"/>
</dbReference>